<dbReference type="PANTHER" id="PTHR45956:SF6">
    <property type="entry name" value="RUN DOMAIN-CONTAINING PROTEIN"/>
    <property type="match status" value="1"/>
</dbReference>
<organism evidence="4 5">
    <name type="scientific">Microctonus hyperodae</name>
    <name type="common">Parasitoid wasp</name>
    <dbReference type="NCBI Taxonomy" id="165561"/>
    <lineage>
        <taxon>Eukaryota</taxon>
        <taxon>Metazoa</taxon>
        <taxon>Ecdysozoa</taxon>
        <taxon>Arthropoda</taxon>
        <taxon>Hexapoda</taxon>
        <taxon>Insecta</taxon>
        <taxon>Pterygota</taxon>
        <taxon>Neoptera</taxon>
        <taxon>Endopterygota</taxon>
        <taxon>Hymenoptera</taxon>
        <taxon>Apocrita</taxon>
        <taxon>Ichneumonoidea</taxon>
        <taxon>Braconidae</taxon>
        <taxon>Euphorinae</taxon>
        <taxon>Microctonus</taxon>
    </lineage>
</organism>
<accession>A0AA39F1A0</accession>
<reference evidence="4" key="1">
    <citation type="journal article" date="2023" name="bioRxiv">
        <title>Scaffold-level genome assemblies of two parasitoid biocontrol wasps reveal the parthenogenesis mechanism and an associated novel virus.</title>
        <authorList>
            <person name="Inwood S."/>
            <person name="Skelly J."/>
            <person name="Guhlin J."/>
            <person name="Harrop T."/>
            <person name="Goldson S."/>
            <person name="Dearden P."/>
        </authorList>
    </citation>
    <scope>NUCLEOTIDE SEQUENCE</scope>
    <source>
        <strain evidence="4">Lincoln</strain>
        <tissue evidence="4">Whole body</tissue>
    </source>
</reference>
<dbReference type="PANTHER" id="PTHR45956">
    <property type="entry name" value="RUN AND FYVE DOMAIN-CONTAINING PROTEIN 2-LIKE PROTEIN"/>
    <property type="match status" value="1"/>
</dbReference>
<feature type="compositionally biased region" description="Low complexity" evidence="3">
    <location>
        <begin position="12"/>
        <end position="26"/>
    </location>
</feature>
<keyword evidence="5" id="KW-1185">Reference proteome</keyword>
<dbReference type="EMBL" id="JAQQBR010001835">
    <property type="protein sequence ID" value="KAK0161220.1"/>
    <property type="molecule type" value="Genomic_DNA"/>
</dbReference>
<dbReference type="InterPro" id="IPR047335">
    <property type="entry name" value="RUFY1-3"/>
</dbReference>
<dbReference type="GO" id="GO:0005737">
    <property type="term" value="C:cytoplasm"/>
    <property type="evidence" value="ECO:0007669"/>
    <property type="project" value="TreeGrafter"/>
</dbReference>
<keyword evidence="1 2" id="KW-0175">Coiled coil</keyword>
<evidence type="ECO:0000313" key="5">
    <source>
        <dbReference type="Proteomes" id="UP001168972"/>
    </source>
</evidence>
<feature type="region of interest" description="Disordered" evidence="3">
    <location>
        <begin position="7"/>
        <end position="29"/>
    </location>
</feature>
<evidence type="ECO:0000256" key="1">
    <source>
        <dbReference type="ARBA" id="ARBA00023054"/>
    </source>
</evidence>
<dbReference type="Proteomes" id="UP001168972">
    <property type="component" value="Unassembled WGS sequence"/>
</dbReference>
<reference evidence="4" key="2">
    <citation type="submission" date="2023-03" db="EMBL/GenBank/DDBJ databases">
        <authorList>
            <person name="Inwood S.N."/>
            <person name="Skelly J.G."/>
            <person name="Guhlin J."/>
            <person name="Harrop T.W.R."/>
            <person name="Goldson S.G."/>
            <person name="Dearden P.K."/>
        </authorList>
    </citation>
    <scope>NUCLEOTIDE SEQUENCE</scope>
    <source>
        <strain evidence="4">Lincoln</strain>
        <tissue evidence="4">Whole body</tissue>
    </source>
</reference>
<feature type="coiled-coil region" evidence="2">
    <location>
        <begin position="144"/>
        <end position="206"/>
    </location>
</feature>
<dbReference type="AlphaFoldDB" id="A0AA39F1A0"/>
<protein>
    <submittedName>
        <fullName evidence="4">Uncharacterized protein</fullName>
    </submittedName>
</protein>
<gene>
    <name evidence="4" type="ORF">PV327_009715</name>
</gene>
<evidence type="ECO:0000256" key="2">
    <source>
        <dbReference type="SAM" id="Coils"/>
    </source>
</evidence>
<name>A0AA39F1A0_MICHY</name>
<proteinExistence type="predicted"/>
<comment type="caution">
    <text evidence="4">The sequence shown here is derived from an EMBL/GenBank/DDBJ whole genome shotgun (WGS) entry which is preliminary data.</text>
</comment>
<evidence type="ECO:0000256" key="3">
    <source>
        <dbReference type="SAM" id="MobiDB-lite"/>
    </source>
</evidence>
<sequence>MRHEALAKVYHSSSSTSSNSSRSADSPCVALSEPPPVDKHWSVVSKFVVGAVIAVLVLEEELVVVTVVVVVVVESNEFCPKSFRCKEIDGARTGVEERMRILGAEVAEKEARANGVERELRVEREWRTSLQESSISTAEKISQLHQEIDQLKQIQTKYLGLQEEHYALREICAEQEHTLEELGVQLSEAKLAAVELREAADNAQHQANQNGNATWTNDRLTTHCKGCNREFNLTRRKITCDSWCYINPTRFMFIMS</sequence>
<evidence type="ECO:0000313" key="4">
    <source>
        <dbReference type="EMBL" id="KAK0161220.1"/>
    </source>
</evidence>